<keyword evidence="2" id="KW-1185">Reference proteome</keyword>
<gene>
    <name evidence="1" type="ORF">OHC33_010270</name>
</gene>
<protein>
    <submittedName>
        <fullName evidence="1">Uncharacterized protein</fullName>
    </submittedName>
</protein>
<evidence type="ECO:0000313" key="1">
    <source>
        <dbReference type="EMBL" id="KAK5948667.1"/>
    </source>
</evidence>
<name>A0AAN8II19_9EURO</name>
<organism evidence="1 2">
    <name type="scientific">Knufia fluminis</name>
    <dbReference type="NCBI Taxonomy" id="191047"/>
    <lineage>
        <taxon>Eukaryota</taxon>
        <taxon>Fungi</taxon>
        <taxon>Dikarya</taxon>
        <taxon>Ascomycota</taxon>
        <taxon>Pezizomycotina</taxon>
        <taxon>Eurotiomycetes</taxon>
        <taxon>Chaetothyriomycetidae</taxon>
        <taxon>Chaetothyriales</taxon>
        <taxon>Trichomeriaceae</taxon>
        <taxon>Knufia</taxon>
    </lineage>
</organism>
<dbReference type="AlphaFoldDB" id="A0AAN8II19"/>
<evidence type="ECO:0000313" key="2">
    <source>
        <dbReference type="Proteomes" id="UP001316803"/>
    </source>
</evidence>
<reference evidence="1 2" key="1">
    <citation type="submission" date="2022-12" db="EMBL/GenBank/DDBJ databases">
        <title>Genomic features and morphological characterization of a novel Knufia sp. strain isolated from spacecraft assembly facility.</title>
        <authorList>
            <person name="Teixeira M."/>
            <person name="Chander A.M."/>
            <person name="Stajich J.E."/>
            <person name="Venkateswaran K."/>
        </authorList>
    </citation>
    <scope>NUCLEOTIDE SEQUENCE [LARGE SCALE GENOMIC DNA]</scope>
    <source>
        <strain evidence="1 2">FJI-L2-BK-P2</strain>
    </source>
</reference>
<sequence>MPALGSQLPLGERSWRQAYEWSPFKLDALGLITLLGTPEVDQAIGQLTDNTWCEYLPFLAANVVAADSFTKPSPGYQLFNITDGIRALDLNGWFTRWLEQQDLQYVTTVIEVRR</sequence>
<proteinExistence type="predicted"/>
<dbReference type="Proteomes" id="UP001316803">
    <property type="component" value="Unassembled WGS sequence"/>
</dbReference>
<accession>A0AAN8II19</accession>
<comment type="caution">
    <text evidence="1">The sequence shown here is derived from an EMBL/GenBank/DDBJ whole genome shotgun (WGS) entry which is preliminary data.</text>
</comment>
<dbReference type="EMBL" id="JAKLMC020000044">
    <property type="protein sequence ID" value="KAK5948667.1"/>
    <property type="molecule type" value="Genomic_DNA"/>
</dbReference>